<gene>
    <name evidence="2" type="ORF">NLI96_g11350</name>
</gene>
<protein>
    <recommendedName>
        <fullName evidence="4">SAP domain-containing protein</fullName>
    </recommendedName>
</protein>
<accession>A0AAD5Y978</accession>
<comment type="caution">
    <text evidence="2">The sequence shown here is derived from an EMBL/GenBank/DDBJ whole genome shotgun (WGS) entry which is preliminary data.</text>
</comment>
<sequence>MPAFNHIEYASPILNTSSTPKSDDLKEKILEISRAIQEADGLRTHISRELRIQSIVAKDVRSTLISRKNALMAQASSKELINHLNTKSSVKRADYMIELLTYKTYRQEALIHKAEVEKRLRRLLSSEDGQQTRLQVAVQVQKQRNGGLQFIPTMSALKKRIEQLRIESPVTLCVEWTHDHGHENHHLIFVFCPFPPVALFLCMRPDDPILLSVVDQKDDQGLKFNGERSTQSGRSRTDQRRRRSEKHQAEVLLAGGVGQPTVSNNPPQPLGENPSRKHRSSPSNTHQHLAKRAKSQSVAGPHSSPTPNTSEGSDRRLTNEIHFLRRQLSLGRSSWNHNDPLVFTHNPDTNGVFHSRHAPDILSANSGPHALSSKAVTNEGFLTYESELLTIQSHLKEIIGKGVPEEVRECEELLGDAQLEMGRLEKYKQGEWERQRAYLALSGDASPIPRIDTDTYFRRSYRTWHPVTVVAYVLPLILNLRFDLPRRPTKILLAGLRTIIRLMSVGISKDHKSPLADNIPKDPRTVITHLNIEPKTDTFVCCPDCTPGPSSEKRDIWDGTFLHRILHRGSPFIFPPSTSTSDLQSGPEGRYVFSLAVDSFNPFFNKEAKQQVSTTGVYMVCLNLPPHLRFLPENLYLVGVIPGPGKVTDEQLNNAFVPLIKDLLEFWETGVHYSRTFKYPLGRFIRCALAVQVSDVLAARQVGGFSSATSHNFCHLCWLSLDDFENFDPSTWPAYRDPMEHRQLAQQWKDADAETRAKLYKKYGVRWSPLLELPYWDPIRCTVIDSMHNHYLGMLQHHCRSIWGMKLEVSEVDGGTLHVIKTPPEPSAQEMERGKAALRSGDQAQLRACTRSTLWHLCYRYDVRRAKQTKKYLINALLQWRAHEPSFAEASVDATNESNILAGGTSGDNTPVPKSHVTKAEASFANPKCQAKTLVRFNKITLASMCQSRNLPAEGVKQVLAGRLMEWKARQNKELEEPMTVDPVAQDASGEPVNDRLLTPPNERISSGYVLGTETLTSIHEDIQRTELPSWVNRAPKDLGKTSRGKLGADEWRTACTIHLPITLIRLWGQQAGRKREILDNFMDLVTAVEVGGSLVMTDELVEVYNASLARYLKGIPILYKEGGIRPNHHLAQHIGIDIMSLFGPLHSIRAYNTERNNFMLQSENTNQKIGEMEVTYMRHTCCTANLQEILRDPQIKNILSELLSAYQDVEREDRRGTRIHEQSILEYHDIAKPLATRSSGKSTNLKENIFLALLNLLNEEVGLERYVDIRTHRRGQGVLPAHNKVKTYPGIAFRGVTYKPYSRSIGDSNIVFMIGEVVCSGRIVEIFSHERTVVSDTGAAFESDECYLVVERLQMLLPAQTEKDPYKRYPHIGGSLFSAQYESEPLVLRPQSVRSHAAKTIIEDDLGIGQTCAHILPLDRMLHLTEIKKMREGAAIARDSSRPVVIADEHDEMDIEGCGQVVAHQYRSIRRRTLYLAPPALRRAKWTSANVEGAQDHLNNRSFRLHRYSTQELIERMNAYRNGKYSAEETYSPPQELGLPSLTQWPHPNTTHEPEEVIDTQEDVNQTTIEVPQHRPPHTDTPPPFISFELSGSISRRLTRRRVENQENVMSSQSREPTYSAVCDQTARQIPPSPVFAPVDPELVNHDLESIPDREFPVTEPSRRSPIPSVRSSTLKRAPLQRSFSAPREMTTRPKGPSPVAPAHVGSLQSHTHDQSPSSSGQTSQLHNISQACNPMLPGYIPSKEVKQFSGGSGQTAWYRTSTMYSMQNPPVPSDVRVADLWVHSNTLEGTFQAWMYNQKHEWVPVMTGFSHPTFPNRVLHLRAGGVPSWVLRHTLTTYKGRLRKEDIKDFA</sequence>
<name>A0AAD5Y978_9APHY</name>
<evidence type="ECO:0000313" key="2">
    <source>
        <dbReference type="EMBL" id="KAJ3476165.1"/>
    </source>
</evidence>
<reference evidence="2" key="1">
    <citation type="submission" date="2022-07" db="EMBL/GenBank/DDBJ databases">
        <title>Genome Sequence of Physisporinus lineatus.</title>
        <authorList>
            <person name="Buettner E."/>
        </authorList>
    </citation>
    <scope>NUCLEOTIDE SEQUENCE</scope>
    <source>
        <strain evidence="2">VT162</strain>
    </source>
</reference>
<feature type="region of interest" description="Disordered" evidence="1">
    <location>
        <begin position="222"/>
        <end position="315"/>
    </location>
</feature>
<dbReference type="PANTHER" id="PTHR46579:SF1">
    <property type="entry name" value="F5_8 TYPE C DOMAIN-CONTAINING PROTEIN"/>
    <property type="match status" value="1"/>
</dbReference>
<dbReference type="PANTHER" id="PTHR46579">
    <property type="entry name" value="F5/8 TYPE C DOMAIN-CONTAINING PROTEIN-RELATED"/>
    <property type="match status" value="1"/>
</dbReference>
<dbReference type="Pfam" id="PF02992">
    <property type="entry name" value="Transposase_21"/>
    <property type="match status" value="1"/>
</dbReference>
<feature type="compositionally biased region" description="Polar residues" evidence="1">
    <location>
        <begin position="1708"/>
        <end position="1727"/>
    </location>
</feature>
<feature type="compositionally biased region" description="Polar residues" evidence="1">
    <location>
        <begin position="295"/>
        <end position="311"/>
    </location>
</feature>
<dbReference type="EMBL" id="JANAWD010000744">
    <property type="protein sequence ID" value="KAJ3476165.1"/>
    <property type="molecule type" value="Genomic_DNA"/>
</dbReference>
<feature type="compositionally biased region" description="Basic and acidic residues" evidence="1">
    <location>
        <begin position="1651"/>
        <end position="1664"/>
    </location>
</feature>
<feature type="compositionally biased region" description="Low complexity" evidence="1">
    <location>
        <begin position="1665"/>
        <end position="1674"/>
    </location>
</feature>
<feature type="region of interest" description="Disordered" evidence="1">
    <location>
        <begin position="1651"/>
        <end position="1727"/>
    </location>
</feature>
<dbReference type="Proteomes" id="UP001212997">
    <property type="component" value="Unassembled WGS sequence"/>
</dbReference>
<evidence type="ECO:0008006" key="4">
    <source>
        <dbReference type="Google" id="ProtNLM"/>
    </source>
</evidence>
<dbReference type="InterPro" id="IPR004242">
    <property type="entry name" value="Transposase_21"/>
</dbReference>
<proteinExistence type="predicted"/>
<organism evidence="2 3">
    <name type="scientific">Meripilus lineatus</name>
    <dbReference type="NCBI Taxonomy" id="2056292"/>
    <lineage>
        <taxon>Eukaryota</taxon>
        <taxon>Fungi</taxon>
        <taxon>Dikarya</taxon>
        <taxon>Basidiomycota</taxon>
        <taxon>Agaricomycotina</taxon>
        <taxon>Agaricomycetes</taxon>
        <taxon>Polyporales</taxon>
        <taxon>Meripilaceae</taxon>
        <taxon>Meripilus</taxon>
    </lineage>
</organism>
<keyword evidence="3" id="KW-1185">Reference proteome</keyword>
<evidence type="ECO:0000313" key="3">
    <source>
        <dbReference type="Proteomes" id="UP001212997"/>
    </source>
</evidence>
<evidence type="ECO:0000256" key="1">
    <source>
        <dbReference type="SAM" id="MobiDB-lite"/>
    </source>
</evidence>